<evidence type="ECO:0000256" key="1">
    <source>
        <dbReference type="SAM" id="Phobius"/>
    </source>
</evidence>
<dbReference type="RefSeq" id="WP_105336733.1">
    <property type="nucleotide sequence ID" value="NZ_PUHZ01000017.1"/>
</dbReference>
<dbReference type="Proteomes" id="UP000237819">
    <property type="component" value="Unassembled WGS sequence"/>
</dbReference>
<keyword evidence="1" id="KW-0812">Transmembrane</keyword>
<feature type="transmembrane region" description="Helical" evidence="1">
    <location>
        <begin position="76"/>
        <end position="95"/>
    </location>
</feature>
<dbReference type="OrthoDB" id="288651at2"/>
<keyword evidence="1" id="KW-1133">Transmembrane helix</keyword>
<evidence type="ECO:0000313" key="2">
    <source>
        <dbReference type="EMBL" id="PQO44891.1"/>
    </source>
</evidence>
<gene>
    <name evidence="2" type="ORF">C5Y93_17525</name>
</gene>
<name>A0A2S8GKQ2_9BACT</name>
<dbReference type="EMBL" id="PUHZ01000017">
    <property type="protein sequence ID" value="PQO44891.1"/>
    <property type="molecule type" value="Genomic_DNA"/>
</dbReference>
<reference evidence="2 3" key="1">
    <citation type="submission" date="2018-02" db="EMBL/GenBank/DDBJ databases">
        <title>Comparative genomes isolates from brazilian mangrove.</title>
        <authorList>
            <person name="Araujo J.E."/>
            <person name="Taketani R.G."/>
            <person name="Silva M.C.P."/>
            <person name="Loureco M.V."/>
            <person name="Andreote F.D."/>
        </authorList>
    </citation>
    <scope>NUCLEOTIDE SEQUENCE [LARGE SCALE GENOMIC DNA]</scope>
    <source>
        <strain evidence="2 3">Nap-Phe MGV</strain>
    </source>
</reference>
<proteinExistence type="predicted"/>
<keyword evidence="1" id="KW-0472">Membrane</keyword>
<comment type="caution">
    <text evidence="2">The sequence shown here is derived from an EMBL/GenBank/DDBJ whole genome shotgun (WGS) entry which is preliminary data.</text>
</comment>
<accession>A0A2S8GKQ2</accession>
<evidence type="ECO:0000313" key="3">
    <source>
        <dbReference type="Proteomes" id="UP000237819"/>
    </source>
</evidence>
<organism evidence="2 3">
    <name type="scientific">Blastopirellula marina</name>
    <dbReference type="NCBI Taxonomy" id="124"/>
    <lineage>
        <taxon>Bacteria</taxon>
        <taxon>Pseudomonadati</taxon>
        <taxon>Planctomycetota</taxon>
        <taxon>Planctomycetia</taxon>
        <taxon>Pirellulales</taxon>
        <taxon>Pirellulaceae</taxon>
        <taxon>Blastopirellula</taxon>
    </lineage>
</organism>
<dbReference type="AlphaFoldDB" id="A0A2S8GKQ2"/>
<protein>
    <submittedName>
        <fullName evidence="2">Uncharacterized protein</fullName>
    </submittedName>
</protein>
<sequence>MMPALLIWGVAALYQFLLAAGHLRTSILDHQHLFGGGTYERKSDIGWMLANIVVLIVVGLFFARRSDSIPLLTGQTATLVCLLTTSIISLAVWGVRWSVTRRDSPASP</sequence>
<feature type="transmembrane region" description="Helical" evidence="1">
    <location>
        <begin position="45"/>
        <end position="64"/>
    </location>
</feature>